<organism evidence="7 8">
    <name type="scientific">Bos indicus x Bos taurus</name>
    <name type="common">Hybrid cattle</name>
    <dbReference type="NCBI Taxonomy" id="30522"/>
    <lineage>
        <taxon>Eukaryota</taxon>
        <taxon>Metazoa</taxon>
        <taxon>Chordata</taxon>
        <taxon>Craniata</taxon>
        <taxon>Vertebrata</taxon>
        <taxon>Euteleostomi</taxon>
        <taxon>Mammalia</taxon>
        <taxon>Eutheria</taxon>
        <taxon>Laurasiatheria</taxon>
        <taxon>Artiodactyla</taxon>
        <taxon>Ruminantia</taxon>
        <taxon>Pecora</taxon>
        <taxon>Bovidae</taxon>
        <taxon>Bovinae</taxon>
        <taxon>Bos</taxon>
    </lineage>
</organism>
<evidence type="ECO:0000256" key="3">
    <source>
        <dbReference type="ARBA" id="ARBA00055063"/>
    </source>
</evidence>
<dbReference type="PANTHER" id="PTHR47194:SF5">
    <property type="entry name" value="RUN DOMAIN-CONTAINING PROTEIN 1"/>
    <property type="match status" value="1"/>
</dbReference>
<evidence type="ECO:0000256" key="2">
    <source>
        <dbReference type="ARBA" id="ARBA00023054"/>
    </source>
</evidence>
<dbReference type="AlphaFoldDB" id="A0A4W2CGB3"/>
<dbReference type="Pfam" id="PF02759">
    <property type="entry name" value="RUN"/>
    <property type="match status" value="1"/>
</dbReference>
<comment type="function">
    <text evidence="3">May play a role as p53/TP53 inhibitor and thus may have oncogenic activity.</text>
</comment>
<evidence type="ECO:0000256" key="4">
    <source>
        <dbReference type="ARBA" id="ARBA00072888"/>
    </source>
</evidence>
<dbReference type="Pfam" id="PF26030">
    <property type="entry name" value="RUNDC1"/>
    <property type="match status" value="1"/>
</dbReference>
<dbReference type="InterPro" id="IPR058732">
    <property type="entry name" value="RUNDC1_M"/>
</dbReference>
<dbReference type="Ensembl" id="ENSBIXT00000020042.1">
    <property type="protein sequence ID" value="ENSBIXP00000010952.1"/>
    <property type="gene ID" value="ENSBIXG00000002514.1"/>
</dbReference>
<protein>
    <recommendedName>
        <fullName evidence="4">RUN domain-containing protein 1</fullName>
    </recommendedName>
</protein>
<dbReference type="InterPro" id="IPR037213">
    <property type="entry name" value="Run_dom_sf"/>
</dbReference>
<dbReference type="STRING" id="30522.A0A4W2CGB3"/>
<dbReference type="Gene3D" id="1.20.58.900">
    <property type="match status" value="1"/>
</dbReference>
<feature type="compositionally biased region" description="Basic and acidic residues" evidence="5">
    <location>
        <begin position="159"/>
        <end position="179"/>
    </location>
</feature>
<reference evidence="7" key="3">
    <citation type="submission" date="2025-09" db="UniProtKB">
        <authorList>
            <consortium name="Ensembl"/>
        </authorList>
    </citation>
    <scope>IDENTIFICATION</scope>
</reference>
<keyword evidence="2" id="KW-0175">Coiled coil</keyword>
<dbReference type="CDD" id="cd17683">
    <property type="entry name" value="RUN_RUNDC1"/>
    <property type="match status" value="1"/>
</dbReference>
<evidence type="ECO:0000256" key="5">
    <source>
        <dbReference type="SAM" id="MobiDB-lite"/>
    </source>
</evidence>
<feature type="region of interest" description="Disordered" evidence="5">
    <location>
        <begin position="50"/>
        <end position="79"/>
    </location>
</feature>
<name>A0A4W2CGB3_BOBOX</name>
<evidence type="ECO:0000313" key="8">
    <source>
        <dbReference type="Proteomes" id="UP000314981"/>
    </source>
</evidence>
<feature type="domain" description="RUN" evidence="6">
    <location>
        <begin position="421"/>
        <end position="602"/>
    </location>
</feature>
<evidence type="ECO:0000256" key="1">
    <source>
        <dbReference type="ARBA" id="ARBA00022553"/>
    </source>
</evidence>
<dbReference type="InterPro" id="IPR004012">
    <property type="entry name" value="Run_dom"/>
</dbReference>
<feature type="region of interest" description="Disordered" evidence="5">
    <location>
        <begin position="143"/>
        <end position="179"/>
    </location>
</feature>
<evidence type="ECO:0000259" key="6">
    <source>
        <dbReference type="PROSITE" id="PS50826"/>
    </source>
</evidence>
<dbReference type="SUPFAM" id="SSF140741">
    <property type="entry name" value="RUN domain-like"/>
    <property type="match status" value="1"/>
</dbReference>
<feature type="compositionally biased region" description="Low complexity" evidence="5">
    <location>
        <begin position="50"/>
        <end position="69"/>
    </location>
</feature>
<evidence type="ECO:0000313" key="7">
    <source>
        <dbReference type="Ensembl" id="ENSBIXP00000010952.1"/>
    </source>
</evidence>
<dbReference type="PROSITE" id="PS50826">
    <property type="entry name" value="RUN"/>
    <property type="match status" value="1"/>
</dbReference>
<dbReference type="OMA" id="THKGNHW"/>
<sequence>MAAVEAAAEPVTGLAGSGPKAKDEEEEEEESLPPCEAVRWAPVGAVAEAGPGAAAFSEEAAAEEPGVVPGSPPDSPGRTLRRLRAERRRLDSALLALSSHFAQVQFRLRQVVRGAPAEQQRLLRELEDFAFRGCPHVLGYGGLEDRASDDGDGLPGDRPQLRGEDQSEQEKRERLETQREKQKELILQLKTQLDDLETFAYQEGSYDSLPQSVVLERQRVIIDELIKKLDMNLNEDLSSLSTEELRQRVDAAVAQIVNPARVKEQLVEQLKTQIRDLEMFISFIQDEVGSPLQTGSGHCECKASGKTGSDSSRTGSSRLPPGNSKTKAEDVKRVRETGLHLMRRALAVLQIFAVSQFGCATGQIPQPLWPRGHGDRDYSPLLKRLEVSVDRVKLLALRHQAHDHVISSARLQDLSLGGKDELTVAVRKELTVAVRDLLAHGLYAPSPGMSLVMAPIACLLPAFSSAPEAMHPWELFVKYYHAKNGRAFVESPARKLSQSFALPVTGGTVVTPKQSLLTAIHMVLTEHDPFKRSADSELKALVCMALNEQRLVSWMNLICKSGSLIEPHYQPWSYMAHTGFESALNLLSRLSSLKFSLPVDLAVRQLKNIKDAF</sequence>
<dbReference type="Proteomes" id="UP000314981">
    <property type="component" value="Chromosome 19"/>
</dbReference>
<feature type="region of interest" description="Disordered" evidence="5">
    <location>
        <begin position="1"/>
        <end position="37"/>
    </location>
</feature>
<feature type="region of interest" description="Disordered" evidence="5">
    <location>
        <begin position="294"/>
        <end position="331"/>
    </location>
</feature>
<accession>A0A4W2CGB3</accession>
<reference evidence="7 8" key="1">
    <citation type="submission" date="2018-11" db="EMBL/GenBank/DDBJ databases">
        <title>Haplotype-resolved cattle genomes.</title>
        <authorList>
            <person name="Low W.Y."/>
            <person name="Tearle R."/>
            <person name="Bickhart D.M."/>
            <person name="Rosen B.D."/>
            <person name="Koren S."/>
            <person name="Rhie A."/>
            <person name="Hiendleder S."/>
            <person name="Phillippy A.M."/>
            <person name="Smith T.P.L."/>
            <person name="Williams J.L."/>
        </authorList>
    </citation>
    <scope>NUCLEOTIDE SEQUENCE [LARGE SCALE GENOMIC DNA]</scope>
</reference>
<dbReference type="FunFam" id="1.20.58.900:FF:000012">
    <property type="entry name" value="RUN domain-containing protein 1"/>
    <property type="match status" value="1"/>
</dbReference>
<keyword evidence="1" id="KW-0597">Phosphoprotein</keyword>
<proteinExistence type="predicted"/>
<dbReference type="PANTHER" id="PTHR47194">
    <property type="entry name" value="SORTING NEXIN-29-RELATED"/>
    <property type="match status" value="1"/>
</dbReference>
<dbReference type="SMART" id="SM00593">
    <property type="entry name" value="RUN"/>
    <property type="match status" value="1"/>
</dbReference>
<keyword evidence="8" id="KW-1185">Reference proteome</keyword>
<feature type="compositionally biased region" description="Low complexity" evidence="5">
    <location>
        <begin position="304"/>
        <end position="318"/>
    </location>
</feature>
<reference evidence="7" key="2">
    <citation type="submission" date="2025-08" db="UniProtKB">
        <authorList>
            <consortium name="Ensembl"/>
        </authorList>
    </citation>
    <scope>IDENTIFICATION</scope>
</reference>